<dbReference type="EMBL" id="CP002917">
    <property type="protein sequence ID" value="AEK35659.1"/>
    <property type="molecule type" value="Genomic_DNA"/>
</dbReference>
<dbReference type="CDD" id="cd03354">
    <property type="entry name" value="LbH_SAT"/>
    <property type="match status" value="1"/>
</dbReference>
<dbReference type="Proteomes" id="UP000006659">
    <property type="component" value="Chromosome"/>
</dbReference>
<evidence type="ECO:0000256" key="3">
    <source>
        <dbReference type="ARBA" id="ARBA00022737"/>
    </source>
</evidence>
<dbReference type="SUPFAM" id="SSF51161">
    <property type="entry name" value="Trimeric LpxA-like enzymes"/>
    <property type="match status" value="1"/>
</dbReference>
<dbReference type="AlphaFoldDB" id="G0HCT4"/>
<evidence type="ECO:0000256" key="1">
    <source>
        <dbReference type="ARBA" id="ARBA00007274"/>
    </source>
</evidence>
<reference evidence="6 7" key="1">
    <citation type="journal article" date="2011" name="BMC Genomics">
        <title>Complete genome sequence of Corynebacterium variabile DSM 44702 isolated from the surface of smear-ripened cheeses and insights into cheese ripening and flavor generation.</title>
        <authorList>
            <person name="Schroeder J."/>
            <person name="Maus I."/>
            <person name="Trost E."/>
            <person name="Tauch A."/>
        </authorList>
    </citation>
    <scope>NUCLEOTIDE SEQUENCE [LARGE SCALE GENOMIC DNA]</scope>
    <source>
        <strain evidence="7">DSM 44702 / JCM 12073 / NCIMB 30131</strain>
    </source>
</reference>
<dbReference type="InterPro" id="IPR011004">
    <property type="entry name" value="Trimer_LpxA-like_sf"/>
</dbReference>
<evidence type="ECO:0000256" key="5">
    <source>
        <dbReference type="SAM" id="MobiDB-lite"/>
    </source>
</evidence>
<dbReference type="InterPro" id="IPR045304">
    <property type="entry name" value="LbH_SAT"/>
</dbReference>
<keyword evidence="4" id="KW-0012">Acyltransferase</keyword>
<evidence type="ECO:0000313" key="6">
    <source>
        <dbReference type="EMBL" id="AEK35659.1"/>
    </source>
</evidence>
<dbReference type="HOGENOM" id="CLU_051638_10_2_11"/>
<dbReference type="InterPro" id="IPR001451">
    <property type="entry name" value="Hexapep"/>
</dbReference>
<dbReference type="STRING" id="858619.CVAR_0311"/>
<evidence type="ECO:0000313" key="7">
    <source>
        <dbReference type="Proteomes" id="UP000006659"/>
    </source>
</evidence>
<evidence type="ECO:0000256" key="4">
    <source>
        <dbReference type="ARBA" id="ARBA00023315"/>
    </source>
</evidence>
<feature type="region of interest" description="Disordered" evidence="5">
    <location>
        <begin position="163"/>
        <end position="184"/>
    </location>
</feature>
<keyword evidence="3" id="KW-0677">Repeat</keyword>
<dbReference type="PANTHER" id="PTHR42811">
    <property type="entry name" value="SERINE ACETYLTRANSFERASE"/>
    <property type="match status" value="1"/>
</dbReference>
<dbReference type="Pfam" id="PF14602">
    <property type="entry name" value="Hexapep_2"/>
    <property type="match status" value="1"/>
</dbReference>
<accession>G0HCT4</accession>
<name>G0HCT4_CORVD</name>
<proteinExistence type="inferred from homology"/>
<evidence type="ECO:0000256" key="2">
    <source>
        <dbReference type="ARBA" id="ARBA00022679"/>
    </source>
</evidence>
<comment type="similarity">
    <text evidence="1">Belongs to the transferase hexapeptide repeat family.</text>
</comment>
<dbReference type="InterPro" id="IPR018357">
    <property type="entry name" value="Hexapep_transf_CS"/>
</dbReference>
<protein>
    <submittedName>
        <fullName evidence="6">Putative serine acetyltransferase</fullName>
    </submittedName>
</protein>
<dbReference type="RefSeq" id="WP_014008853.1">
    <property type="nucleotide sequence ID" value="NC_015859.1"/>
</dbReference>
<dbReference type="PROSITE" id="PS00101">
    <property type="entry name" value="HEXAPEP_TRANSFERASES"/>
    <property type="match status" value="1"/>
</dbReference>
<keyword evidence="2 6" id="KW-0808">Transferase</keyword>
<dbReference type="GO" id="GO:0016746">
    <property type="term" value="F:acyltransferase activity"/>
    <property type="evidence" value="ECO:0007669"/>
    <property type="project" value="UniProtKB-KW"/>
</dbReference>
<dbReference type="Gene3D" id="2.160.10.10">
    <property type="entry name" value="Hexapeptide repeat proteins"/>
    <property type="match status" value="1"/>
</dbReference>
<gene>
    <name evidence="6" type="ordered locus">CVAR_0311</name>
</gene>
<organism evidence="6 7">
    <name type="scientific">Corynebacterium variabile (strain DSM 44702 / CIP 107183 / JCM 12073 / NCIMB 30131)</name>
    <name type="common">Corynebacterium mooreparkense</name>
    <dbReference type="NCBI Taxonomy" id="858619"/>
    <lineage>
        <taxon>Bacteria</taxon>
        <taxon>Bacillati</taxon>
        <taxon>Actinomycetota</taxon>
        <taxon>Actinomycetes</taxon>
        <taxon>Mycobacteriales</taxon>
        <taxon>Corynebacteriaceae</taxon>
        <taxon>Corynebacterium</taxon>
    </lineage>
</organism>
<sequence length="184" mass="18803">MSSFFSTLTRDLGARSLPGVLAQAATVRGIATVLLRIEQAIGAKFPPIASVIKQFNHLLTGADIAWQASIGPGLTLFHPTGVVIGPFVTIGDDVQIQQGVTLEGPGFDIAKGEYAPSPVLGDRVRLGAGAKITGPLALGDGVTVGTNSVVTKDVPSHTTVVGVPARPVGSRTTDDDDALGAAER</sequence>
<dbReference type="eggNOG" id="COG1045">
    <property type="taxonomic scope" value="Bacteria"/>
</dbReference>
<dbReference type="KEGG" id="cva:CVAR_0311"/>